<dbReference type="Proteomes" id="UP001244341">
    <property type="component" value="Chromosome 1b"/>
</dbReference>
<evidence type="ECO:0000313" key="1">
    <source>
        <dbReference type="EMBL" id="WIA09152.1"/>
    </source>
</evidence>
<keyword evidence="2" id="KW-1185">Reference proteome</keyword>
<evidence type="ECO:0008006" key="3">
    <source>
        <dbReference type="Google" id="ProtNLM"/>
    </source>
</evidence>
<dbReference type="EMBL" id="CP126208">
    <property type="protein sequence ID" value="WIA09152.1"/>
    <property type="molecule type" value="Genomic_DNA"/>
</dbReference>
<gene>
    <name evidence="1" type="ORF">OEZ85_008563</name>
</gene>
<organism evidence="1 2">
    <name type="scientific">Tetradesmus obliquus</name>
    <name type="common">Green alga</name>
    <name type="synonym">Acutodesmus obliquus</name>
    <dbReference type="NCBI Taxonomy" id="3088"/>
    <lineage>
        <taxon>Eukaryota</taxon>
        <taxon>Viridiplantae</taxon>
        <taxon>Chlorophyta</taxon>
        <taxon>core chlorophytes</taxon>
        <taxon>Chlorophyceae</taxon>
        <taxon>CS clade</taxon>
        <taxon>Sphaeropleales</taxon>
        <taxon>Scenedesmaceae</taxon>
        <taxon>Tetradesmus</taxon>
    </lineage>
</organism>
<accession>A0ABY8TL52</accession>
<proteinExistence type="predicted"/>
<sequence length="511" mass="57208">MVALSAATSRHIPAVAARPYNWSFFNIHPFSFTGVWNSQTYHAEAWLRLICVNQTTSLARMVVSLHSAPFITVSPEGVHSLVPPELFDNSSSLPQLWFQSIDDDVSVTAGQLTNYDELIKRHEDAAQLIYGALLPAELPFTLRMQGSERVHMVQRQCGPAKHPLFADKSAWLGMMDATTVTAYGDYTDAWATHHSGSSGTAAALNSSSLNSSSSSSGQQMDFRRRGEVLRFLTLQHLQHHRALGFAGSLMVVTRHTAEAIMASRPLRRAMQRQRLVLVLWDLGLEPRASHFMQVPAYNLMRLAAWGSEVHLGFWDLDEYLVLPSHKSISEEIHNGCLSRTLGREPEAIVPTMWVSSNSWNATPELEGWMRAGYWSRAVQDMDYAMWPYTFCDGACKSLVDPTTDLMFQVHQHARPPPRRSLLPISWRCGYLLHFYQLWSRRMPGLMAGMGYKDPPAIPGIPLIMEDILPQSALQRLASMAKLYKEIIASNPSLQLAAEAAAPAEVAVQQRR</sequence>
<reference evidence="1 2" key="1">
    <citation type="submission" date="2023-05" db="EMBL/GenBank/DDBJ databases">
        <title>A 100% complete, gapless, phased diploid assembly of the Scenedesmus obliquus UTEX 3031 genome.</title>
        <authorList>
            <person name="Biondi T.C."/>
            <person name="Hanschen E.R."/>
            <person name="Kwon T."/>
            <person name="Eng W."/>
            <person name="Kruse C.P.S."/>
            <person name="Koehler S.I."/>
            <person name="Kunde Y."/>
            <person name="Gleasner C.D."/>
            <person name="You Mak K.T."/>
            <person name="Polle J."/>
            <person name="Hovde B.T."/>
            <person name="Starkenburg S.R."/>
        </authorList>
    </citation>
    <scope>NUCLEOTIDE SEQUENCE [LARGE SCALE GENOMIC DNA]</scope>
    <source>
        <strain evidence="1 2">DOE0152z</strain>
    </source>
</reference>
<protein>
    <recommendedName>
        <fullName evidence="3">Glycosyltransferase family 92 protein</fullName>
    </recommendedName>
</protein>
<evidence type="ECO:0000313" key="2">
    <source>
        <dbReference type="Proteomes" id="UP001244341"/>
    </source>
</evidence>
<name>A0ABY8TL52_TETOB</name>